<dbReference type="EMBL" id="PYHS01000020">
    <property type="protein sequence ID" value="PSR58798.1"/>
    <property type="molecule type" value="Genomic_DNA"/>
</dbReference>
<dbReference type="InterPro" id="IPR050345">
    <property type="entry name" value="Aliph_Amidase/BUP"/>
</dbReference>
<comment type="caution">
    <text evidence="3">The sequence shown here is derived from an EMBL/GenBank/DDBJ whole genome shotgun (WGS) entry which is preliminary data.</text>
</comment>
<dbReference type="RefSeq" id="WP_063027743.1">
    <property type="nucleotide sequence ID" value="NZ_PYHS01000020.1"/>
</dbReference>
<dbReference type="GO" id="GO:0016811">
    <property type="term" value="F:hydrolase activity, acting on carbon-nitrogen (but not peptide) bonds, in linear amides"/>
    <property type="evidence" value="ECO:0007669"/>
    <property type="project" value="TreeGrafter"/>
</dbReference>
<name>A0A2T2YTI1_9NOCA</name>
<keyword evidence="1 3" id="KW-0378">Hydrolase</keyword>
<dbReference type="Proteomes" id="UP000241647">
    <property type="component" value="Unassembled WGS sequence"/>
</dbReference>
<dbReference type="InterPro" id="IPR003010">
    <property type="entry name" value="C-N_Hydrolase"/>
</dbReference>
<accession>A0A2T2YTI1</accession>
<dbReference type="PANTHER" id="PTHR43674:SF2">
    <property type="entry name" value="BETA-UREIDOPROPIONASE"/>
    <property type="match status" value="1"/>
</dbReference>
<protein>
    <submittedName>
        <fullName evidence="3">Carbon-nitrogen hydrolase family protein</fullName>
    </submittedName>
</protein>
<evidence type="ECO:0000256" key="1">
    <source>
        <dbReference type="ARBA" id="ARBA00022801"/>
    </source>
</evidence>
<dbReference type="SUPFAM" id="SSF56317">
    <property type="entry name" value="Carbon-nitrogen hydrolase"/>
    <property type="match status" value="2"/>
</dbReference>
<gene>
    <name evidence="3" type="ORF">C8259_28830</name>
</gene>
<reference evidence="3 4" key="1">
    <citation type="submission" date="2018-02" db="EMBL/GenBank/DDBJ databases">
        <title>8 Nocardia nova and 1 Nocardia cyriacigeorgica strain used for evolution to TMP-SMX.</title>
        <authorList>
            <person name="Mehta H."/>
            <person name="Weng J."/>
            <person name="Shamoo Y."/>
        </authorList>
    </citation>
    <scope>NUCLEOTIDE SEQUENCE [LARGE SCALE GENOMIC DNA]</scope>
    <source>
        <strain evidence="3 4">ATCC 33727</strain>
    </source>
</reference>
<dbReference type="PANTHER" id="PTHR43674">
    <property type="entry name" value="NITRILASE C965.09-RELATED"/>
    <property type="match status" value="1"/>
</dbReference>
<dbReference type="Pfam" id="PF00795">
    <property type="entry name" value="CN_hydrolase"/>
    <property type="match status" value="1"/>
</dbReference>
<dbReference type="PROSITE" id="PS50263">
    <property type="entry name" value="CN_HYDROLASE"/>
    <property type="match status" value="1"/>
</dbReference>
<dbReference type="Gene3D" id="3.60.110.10">
    <property type="entry name" value="Carbon-nitrogen hydrolase"/>
    <property type="match status" value="2"/>
</dbReference>
<evidence type="ECO:0000313" key="4">
    <source>
        <dbReference type="Proteomes" id="UP000241647"/>
    </source>
</evidence>
<proteinExistence type="predicted"/>
<dbReference type="InterPro" id="IPR036526">
    <property type="entry name" value="C-N_Hydrolase_sf"/>
</dbReference>
<feature type="domain" description="CN hydrolase" evidence="2">
    <location>
        <begin position="2"/>
        <end position="255"/>
    </location>
</feature>
<dbReference type="CDD" id="cd07197">
    <property type="entry name" value="nitrilase"/>
    <property type="match status" value="2"/>
</dbReference>
<evidence type="ECO:0000313" key="3">
    <source>
        <dbReference type="EMBL" id="PSR58798.1"/>
    </source>
</evidence>
<sequence>MTRVAAVQLAAGSDVAVNLATCLRLIDDAAAHAPDLVVLPEFCNHLSWYADRDHAHRMACRIGDRFLGAIAERAARHRMYVKIGVTLAREDGRTTGTSLLFGPDGALLGQSDKQILMGAENDHLDPGDSDSEIVDTPLGRIGLYACMEGVICEVTRSLAVRGAQLLLNSLNSFATDEASLHIPVRAAENKVWVVAANKVGPLLPEDELPSIAAGLGVPPDRLHGAGESQIVAPDGTTVARAPARGEAVIVADIDIGLADDKRRPDGTDVLAARRPRLYAPLLDISPRRAPAGAQTIPAAAALADPGLIGDIAHSGAALIVLPALTGTASAEPAPATVSIPEVAAALRGTAAHVVLSLRDGDAHVGVLVNAEGVVGYQRQLHRTERHPWLSDLGDALEIFDMSWGRMALVVGDDALFPETFRLAAVRDADVVAVPHALGEPWETRLGLPERAAENRLNIVAAAVDSTGALAGSIYALSPDFTLWTAWSGPFTGVISTPQVTSAPPGADRVQADIRPAQAVNRAVSRGTDLVAGRPAAAVSALLREPATATTEPELP</sequence>
<evidence type="ECO:0000259" key="2">
    <source>
        <dbReference type="PROSITE" id="PS50263"/>
    </source>
</evidence>
<organism evidence="3 4">
    <name type="scientific">Nocardia nova</name>
    <dbReference type="NCBI Taxonomy" id="37330"/>
    <lineage>
        <taxon>Bacteria</taxon>
        <taxon>Bacillati</taxon>
        <taxon>Actinomycetota</taxon>
        <taxon>Actinomycetes</taxon>
        <taxon>Mycobacteriales</taxon>
        <taxon>Nocardiaceae</taxon>
        <taxon>Nocardia</taxon>
    </lineage>
</organism>
<dbReference type="AlphaFoldDB" id="A0A2T2YTI1"/>